<dbReference type="GO" id="GO:0006012">
    <property type="term" value="P:galactose metabolic process"/>
    <property type="evidence" value="ECO:0007669"/>
    <property type="project" value="UniProtKB-UniRule"/>
</dbReference>
<dbReference type="PIRSF" id="PIRSF000530">
    <property type="entry name" value="Galactokinase"/>
    <property type="match status" value="1"/>
</dbReference>
<feature type="active site" description="Proton acceptor" evidence="11">
    <location>
        <position position="170"/>
    </location>
</feature>
<dbReference type="Pfam" id="PF08544">
    <property type="entry name" value="GHMP_kinases_C"/>
    <property type="match status" value="1"/>
</dbReference>
<gene>
    <name evidence="11" type="primary">galK</name>
    <name evidence="16" type="ORF">H9863_08810</name>
</gene>
<proteinExistence type="inferred from homology"/>
<dbReference type="Pfam" id="PF00288">
    <property type="entry name" value="GHMP_kinases_N"/>
    <property type="match status" value="1"/>
</dbReference>
<comment type="caution">
    <text evidence="16">The sequence shown here is derived from an EMBL/GenBank/DDBJ whole genome shotgun (WGS) entry which is preliminary data.</text>
</comment>
<dbReference type="PROSITE" id="PS00627">
    <property type="entry name" value="GHMP_KINASES_ATP"/>
    <property type="match status" value="1"/>
</dbReference>
<dbReference type="AlphaFoldDB" id="A0A9D2AC22"/>
<keyword evidence="10 11" id="KW-0119">Carbohydrate metabolism</keyword>
<dbReference type="GO" id="GO:0000287">
    <property type="term" value="F:magnesium ion binding"/>
    <property type="evidence" value="ECO:0007669"/>
    <property type="project" value="UniProtKB-UniRule"/>
</dbReference>
<dbReference type="SUPFAM" id="SSF54211">
    <property type="entry name" value="Ribosomal protein S5 domain 2-like"/>
    <property type="match status" value="1"/>
</dbReference>
<evidence type="ECO:0000256" key="7">
    <source>
        <dbReference type="ARBA" id="ARBA00022840"/>
    </source>
</evidence>
<dbReference type="FunFam" id="3.30.70.890:FF:000001">
    <property type="entry name" value="Galactokinase"/>
    <property type="match status" value="1"/>
</dbReference>
<dbReference type="InterPro" id="IPR006204">
    <property type="entry name" value="GHMP_kinase_N_dom"/>
</dbReference>
<evidence type="ECO:0000256" key="11">
    <source>
        <dbReference type="HAMAP-Rule" id="MF_00246"/>
    </source>
</evidence>
<comment type="caution">
    <text evidence="11">Lacks conserved residue(s) required for the propagation of feature annotation.</text>
</comment>
<dbReference type="InterPro" id="IPR000705">
    <property type="entry name" value="Galactokinase"/>
</dbReference>
<feature type="binding site" evidence="11">
    <location>
        <begin position="120"/>
        <end position="126"/>
    </location>
    <ligand>
        <name>ATP</name>
        <dbReference type="ChEBI" id="CHEBI:30616"/>
    </ligand>
</feature>
<feature type="domain" description="GHMP kinase N-terminal" evidence="13">
    <location>
        <begin position="93"/>
        <end position="178"/>
    </location>
</feature>
<evidence type="ECO:0000256" key="10">
    <source>
        <dbReference type="ARBA" id="ARBA00023277"/>
    </source>
</evidence>
<dbReference type="EC" id="2.7.1.6" evidence="11 12"/>
<evidence type="ECO:0000256" key="6">
    <source>
        <dbReference type="ARBA" id="ARBA00022777"/>
    </source>
</evidence>
<dbReference type="InterPro" id="IPR006203">
    <property type="entry name" value="GHMP_knse_ATP-bd_CS"/>
</dbReference>
<feature type="domain" description="Galactokinase N-terminal" evidence="15">
    <location>
        <begin position="9"/>
        <end position="56"/>
    </location>
</feature>
<evidence type="ECO:0000259" key="13">
    <source>
        <dbReference type="Pfam" id="PF00288"/>
    </source>
</evidence>
<feature type="binding site" evidence="11">
    <location>
        <position position="158"/>
    </location>
    <ligand>
        <name>Mg(2+)</name>
        <dbReference type="ChEBI" id="CHEBI:18420"/>
    </ligand>
</feature>
<reference evidence="16" key="1">
    <citation type="journal article" date="2021" name="PeerJ">
        <title>Extensive microbial diversity within the chicken gut microbiome revealed by metagenomics and culture.</title>
        <authorList>
            <person name="Gilroy R."/>
            <person name="Ravi A."/>
            <person name="Getino M."/>
            <person name="Pursley I."/>
            <person name="Horton D.L."/>
            <person name="Alikhan N.F."/>
            <person name="Baker D."/>
            <person name="Gharbi K."/>
            <person name="Hall N."/>
            <person name="Watson M."/>
            <person name="Adriaenssens E.M."/>
            <person name="Foster-Nyarko E."/>
            <person name="Jarju S."/>
            <person name="Secka A."/>
            <person name="Antonio M."/>
            <person name="Oren A."/>
            <person name="Chaudhuri R.R."/>
            <person name="La Ragione R."/>
            <person name="Hildebrand F."/>
            <person name="Pallen M.J."/>
        </authorList>
    </citation>
    <scope>NUCLEOTIDE SEQUENCE</scope>
    <source>
        <strain evidence="16">23274</strain>
    </source>
</reference>
<feature type="binding site" evidence="11">
    <location>
        <position position="220"/>
    </location>
    <ligand>
        <name>substrate</name>
    </ligand>
</feature>
<evidence type="ECO:0000256" key="3">
    <source>
        <dbReference type="ARBA" id="ARBA00022679"/>
    </source>
</evidence>
<evidence type="ECO:0000313" key="17">
    <source>
        <dbReference type="Proteomes" id="UP000824202"/>
    </source>
</evidence>
<keyword evidence="9 11" id="KW-0299">Galactose metabolism</keyword>
<dbReference type="SUPFAM" id="SSF55060">
    <property type="entry name" value="GHMP Kinase, C-terminal domain"/>
    <property type="match status" value="1"/>
</dbReference>
<keyword evidence="7 11" id="KW-0067">ATP-binding</keyword>
<dbReference type="InterPro" id="IPR022963">
    <property type="entry name" value="Galactokinase_bac"/>
</dbReference>
<protein>
    <recommendedName>
        <fullName evidence="11 12">Galactokinase</fullName>
        <ecNumber evidence="11 12">2.7.1.6</ecNumber>
    </recommendedName>
    <alternativeName>
        <fullName evidence="11">Galactose kinase</fullName>
    </alternativeName>
</protein>
<evidence type="ECO:0000256" key="9">
    <source>
        <dbReference type="ARBA" id="ARBA00023144"/>
    </source>
</evidence>
<keyword evidence="3 11" id="KW-0808">Transferase</keyword>
<keyword evidence="2 11" id="KW-0963">Cytoplasm</keyword>
<name>A0A9D2AC22_9BACT</name>
<dbReference type="InterPro" id="IPR020568">
    <property type="entry name" value="Ribosomal_Su5_D2-typ_SF"/>
</dbReference>
<comment type="subcellular location">
    <subcellularLocation>
        <location evidence="11">Cytoplasm</location>
    </subcellularLocation>
</comment>
<dbReference type="NCBIfam" id="NF003705">
    <property type="entry name" value="PRK05322.1"/>
    <property type="match status" value="1"/>
</dbReference>
<dbReference type="NCBIfam" id="TIGR00131">
    <property type="entry name" value="gal_kin"/>
    <property type="match status" value="1"/>
</dbReference>
<keyword evidence="6 11" id="KW-0418">Kinase</keyword>
<organism evidence="16 17">
    <name type="scientific">Candidatus Odoribacter faecigallinarum</name>
    <dbReference type="NCBI Taxonomy" id="2838706"/>
    <lineage>
        <taxon>Bacteria</taxon>
        <taxon>Pseudomonadati</taxon>
        <taxon>Bacteroidota</taxon>
        <taxon>Bacteroidia</taxon>
        <taxon>Bacteroidales</taxon>
        <taxon>Odoribacteraceae</taxon>
        <taxon>Odoribacter</taxon>
    </lineage>
</organism>
<comment type="function">
    <text evidence="11">Catalyzes the transfer of the gamma-phosphate of ATP to D-galactose to form alpha-D-galactose-1-phosphate (Gal-1-P).</text>
</comment>
<sequence length="384" mass="42307">MDLQALENQFKTLFGKTPEYAYFAPGRVNLIGDHTDYNGGLVFPCALSFGTYLLAAQRDDRHNAFRSLNFEYAGTTDATAFSNKPKEWIAYPLGVMKEFADLGHPVWGYDLLYYGNIPNGAGLSSSASIEMVTATMLNDLTGAGLTKVELAQLSQKAENQFVGMNCGIMDQFAVGMGKKDCAIALDCATLHYEYVPLVLDGYKLIIANTNKRRGLADSKYNERRSECEEAIKYISTQHNITHLCQLTEEEFEACASLIPDETIRRRARHAISENQRVIRAITALKAGDLTTFGQLMNDSHRSLKEDYEVTGIELDTLAGESQQFPGVLGSRMTGAGFGGCTVSLVQNGQAEAYIREVGKNYQAKTGLEATFYIAQIGEGAYKLY</sequence>
<dbReference type="PRINTS" id="PR00473">
    <property type="entry name" value="GALCTOKINASE"/>
</dbReference>
<dbReference type="InterPro" id="IPR006206">
    <property type="entry name" value="Mevalonate/galactokinase"/>
</dbReference>
<dbReference type="PROSITE" id="PS00106">
    <property type="entry name" value="GALACTOKINASE"/>
    <property type="match status" value="1"/>
</dbReference>
<dbReference type="GO" id="GO:0005524">
    <property type="term" value="F:ATP binding"/>
    <property type="evidence" value="ECO:0007669"/>
    <property type="project" value="UniProtKB-UniRule"/>
</dbReference>
<dbReference type="Gene3D" id="3.30.230.10">
    <property type="match status" value="1"/>
</dbReference>
<dbReference type="GO" id="GO:0004335">
    <property type="term" value="F:galactokinase activity"/>
    <property type="evidence" value="ECO:0007669"/>
    <property type="project" value="UniProtKB-UniRule"/>
</dbReference>
<comment type="similarity">
    <text evidence="1 11">Belongs to the GHMP kinase family. GalK subfamily.</text>
</comment>
<dbReference type="PANTHER" id="PTHR10457">
    <property type="entry name" value="MEVALONATE KINASE/GALACTOKINASE"/>
    <property type="match status" value="1"/>
</dbReference>
<feature type="site" description="Transition state stabilizer" evidence="11">
    <location>
        <position position="27"/>
    </location>
</feature>
<evidence type="ECO:0000313" key="16">
    <source>
        <dbReference type="EMBL" id="HIX04194.1"/>
    </source>
</evidence>
<feature type="binding site" evidence="11">
    <location>
        <position position="67"/>
    </location>
    <ligand>
        <name>ATP</name>
        <dbReference type="ChEBI" id="CHEBI:30616"/>
    </ligand>
</feature>
<evidence type="ECO:0000256" key="2">
    <source>
        <dbReference type="ARBA" id="ARBA00022490"/>
    </source>
</evidence>
<evidence type="ECO:0000256" key="5">
    <source>
        <dbReference type="ARBA" id="ARBA00022741"/>
    </source>
</evidence>
<evidence type="ECO:0000259" key="14">
    <source>
        <dbReference type="Pfam" id="PF08544"/>
    </source>
</evidence>
<feature type="binding site" evidence="11">
    <location>
        <position position="126"/>
    </location>
    <ligand>
        <name>Mg(2+)</name>
        <dbReference type="ChEBI" id="CHEBI:18420"/>
    </ligand>
</feature>
<dbReference type="InterPro" id="IPR019741">
    <property type="entry name" value="Galactokinase_CS"/>
</dbReference>
<keyword evidence="8 11" id="KW-0460">Magnesium</keyword>
<comment type="pathway">
    <text evidence="11">Carbohydrate metabolism; galactose metabolism.</text>
</comment>
<dbReference type="Proteomes" id="UP000824202">
    <property type="component" value="Unassembled WGS sequence"/>
</dbReference>
<dbReference type="FunFam" id="3.30.230.10:FF:000017">
    <property type="entry name" value="Galactokinase"/>
    <property type="match status" value="1"/>
</dbReference>
<feature type="domain" description="GHMP kinase C-terminal" evidence="14">
    <location>
        <begin position="280"/>
        <end position="361"/>
    </location>
</feature>
<evidence type="ECO:0000259" key="15">
    <source>
        <dbReference type="Pfam" id="PF10509"/>
    </source>
</evidence>
<evidence type="ECO:0000256" key="1">
    <source>
        <dbReference type="ARBA" id="ARBA00006566"/>
    </source>
</evidence>
<dbReference type="Pfam" id="PF10509">
    <property type="entry name" value="GalKase_gal_bdg"/>
    <property type="match status" value="1"/>
</dbReference>
<dbReference type="PRINTS" id="PR00959">
    <property type="entry name" value="MEVGALKINASE"/>
</dbReference>
<comment type="catalytic activity">
    <reaction evidence="11">
        <text>alpha-D-galactose + ATP = alpha-D-galactose 1-phosphate + ADP + H(+)</text>
        <dbReference type="Rhea" id="RHEA:13553"/>
        <dbReference type="ChEBI" id="CHEBI:15378"/>
        <dbReference type="ChEBI" id="CHEBI:28061"/>
        <dbReference type="ChEBI" id="CHEBI:30616"/>
        <dbReference type="ChEBI" id="CHEBI:58336"/>
        <dbReference type="ChEBI" id="CHEBI:456216"/>
        <dbReference type="EC" id="2.7.1.6"/>
    </reaction>
</comment>
<evidence type="ECO:0000256" key="12">
    <source>
        <dbReference type="NCBIfam" id="TIGR00131"/>
    </source>
</evidence>
<dbReference type="Gene3D" id="3.30.70.890">
    <property type="entry name" value="GHMP kinase, C-terminal domain"/>
    <property type="match status" value="1"/>
</dbReference>
<dbReference type="InterPro" id="IPR019539">
    <property type="entry name" value="GalKase_N"/>
</dbReference>
<dbReference type="InterPro" id="IPR013750">
    <property type="entry name" value="GHMP_kinase_C_dom"/>
</dbReference>
<dbReference type="EMBL" id="DXFT01000171">
    <property type="protein sequence ID" value="HIX04194.1"/>
    <property type="molecule type" value="Genomic_DNA"/>
</dbReference>
<reference evidence="16" key="2">
    <citation type="submission" date="2021-04" db="EMBL/GenBank/DDBJ databases">
        <authorList>
            <person name="Gilroy R."/>
        </authorList>
    </citation>
    <scope>NUCLEOTIDE SEQUENCE</scope>
    <source>
        <strain evidence="16">23274</strain>
    </source>
</reference>
<accession>A0A9D2AC22</accession>
<dbReference type="PANTHER" id="PTHR10457:SF7">
    <property type="entry name" value="GALACTOKINASE-RELATED"/>
    <property type="match status" value="1"/>
</dbReference>
<dbReference type="InterPro" id="IPR014721">
    <property type="entry name" value="Ribsml_uS5_D2-typ_fold_subgr"/>
</dbReference>
<evidence type="ECO:0000256" key="4">
    <source>
        <dbReference type="ARBA" id="ARBA00022723"/>
    </source>
</evidence>
<dbReference type="InterPro" id="IPR036554">
    <property type="entry name" value="GHMP_kinase_C_sf"/>
</dbReference>
<dbReference type="HAMAP" id="MF_00246">
    <property type="entry name" value="Galactokinase"/>
    <property type="match status" value="1"/>
</dbReference>
<keyword evidence="4 11" id="KW-0479">Metal-binding</keyword>
<keyword evidence="5 11" id="KW-0547">Nucleotide-binding</keyword>
<dbReference type="GO" id="GO:0005829">
    <property type="term" value="C:cytosol"/>
    <property type="evidence" value="ECO:0007669"/>
    <property type="project" value="TreeGrafter"/>
</dbReference>
<evidence type="ECO:0000256" key="8">
    <source>
        <dbReference type="ARBA" id="ARBA00022842"/>
    </source>
</evidence>